<proteinExistence type="predicted"/>
<protein>
    <submittedName>
        <fullName evidence="1">Uncharacterized protein</fullName>
    </submittedName>
</protein>
<dbReference type="Proteomes" id="UP000735874">
    <property type="component" value="Unassembled WGS sequence"/>
</dbReference>
<evidence type="ECO:0000313" key="2">
    <source>
        <dbReference type="EMBL" id="KAG3215134.1"/>
    </source>
</evidence>
<organism evidence="1 3">
    <name type="scientific">Phytophthora cactorum</name>
    <dbReference type="NCBI Taxonomy" id="29920"/>
    <lineage>
        <taxon>Eukaryota</taxon>
        <taxon>Sar</taxon>
        <taxon>Stramenopiles</taxon>
        <taxon>Oomycota</taxon>
        <taxon>Peronosporomycetes</taxon>
        <taxon>Peronosporales</taxon>
        <taxon>Peronosporaceae</taxon>
        <taxon>Phytophthora</taxon>
    </lineage>
</organism>
<reference evidence="1" key="1">
    <citation type="submission" date="2018-10" db="EMBL/GenBank/DDBJ databases">
        <title>Effector identification in a new, highly contiguous assembly of the strawberry crown rot pathogen Phytophthora cactorum.</title>
        <authorList>
            <person name="Armitage A.D."/>
            <person name="Nellist C.F."/>
            <person name="Bates H."/>
            <person name="Vickerstaff R.J."/>
            <person name="Harrison R.J."/>
        </authorList>
    </citation>
    <scope>NUCLEOTIDE SEQUENCE</scope>
    <source>
        <strain evidence="1">15-7</strain>
        <strain evidence="2">P421</strain>
    </source>
</reference>
<gene>
    <name evidence="1" type="ORF">PC113_g15687</name>
    <name evidence="2" type="ORF">PC129_g13978</name>
</gene>
<comment type="caution">
    <text evidence="1">The sequence shown here is derived from an EMBL/GenBank/DDBJ whole genome shotgun (WGS) entry which is preliminary data.</text>
</comment>
<sequence length="52" mass="5964">MDTESSTQTKPTRETGVNSKWDKIYSFLVDDVGHWIEGHHSENLSEFVPLTL</sequence>
<dbReference type="EMBL" id="RCMG01000590">
    <property type="protein sequence ID" value="KAG2851698.1"/>
    <property type="molecule type" value="Genomic_DNA"/>
</dbReference>
<dbReference type="AlphaFoldDB" id="A0A8T0YGH0"/>
<evidence type="ECO:0000313" key="1">
    <source>
        <dbReference type="EMBL" id="KAG2851698.1"/>
    </source>
</evidence>
<accession>A0A8T0YGH0</accession>
<dbReference type="Proteomes" id="UP000760860">
    <property type="component" value="Unassembled WGS sequence"/>
</dbReference>
<dbReference type="VEuPathDB" id="FungiDB:PC110_g16223"/>
<dbReference type="EMBL" id="RCMV01000582">
    <property type="protein sequence ID" value="KAG3215134.1"/>
    <property type="molecule type" value="Genomic_DNA"/>
</dbReference>
<evidence type="ECO:0000313" key="3">
    <source>
        <dbReference type="Proteomes" id="UP000735874"/>
    </source>
</evidence>
<name>A0A8T0YGH0_9STRA</name>